<comment type="caution">
    <text evidence="3">The sequence shown here is derived from an EMBL/GenBank/DDBJ whole genome shotgun (WGS) entry which is preliminary data.</text>
</comment>
<dbReference type="GO" id="GO:0006508">
    <property type="term" value="P:proteolysis"/>
    <property type="evidence" value="ECO:0007669"/>
    <property type="project" value="InterPro"/>
</dbReference>
<accession>A0A931J1D3</accession>
<keyword evidence="3" id="KW-0121">Carboxypeptidase</keyword>
<comment type="similarity">
    <text evidence="1">Belongs to the peptidase S13 family.</text>
</comment>
<dbReference type="NCBIfam" id="TIGR00666">
    <property type="entry name" value="PBP4"/>
    <property type="match status" value="1"/>
</dbReference>
<dbReference type="Gene3D" id="3.50.80.20">
    <property type="entry name" value="D-Ala-D-Ala carboxypeptidase C, peptidase S13"/>
    <property type="match status" value="1"/>
</dbReference>
<dbReference type="Pfam" id="PF02113">
    <property type="entry name" value="Peptidase_S13"/>
    <property type="match status" value="1"/>
</dbReference>
<sequence length="459" mass="50179">MPDPLQTALQAQGLPADSLALLLEPVGQAAPVLALQAQRAMAPGSTMKLVTAAVALERLGPNARAATELRATTPPDADGVLHGPLYVRGGGEADLGYAELHQLLRELREQGVRELRGGVVLDRSLFQPERPDQGLPPFDDTPEFPYNVIPDALQLAGSLQRLELQSSAQGVMQGRLSPVLPGIELDLSGLRPAARACADWEDGWQAPQVVREADDRQRVRLQGEFPPKCRVSQALQLVDRQVLWERALRQFWAELGGQWGAHAEVQAGRTPPDSLLLARHLERPLAELLRGLMKRSDNAQTRLLYQRLGAAVARPGEPTLSAAGRAVQTWFAERGIPVEGLVMDNGSGLSRSERISARQMADLLQTVWREQRHLPEFLNTLPVAGEDGTLSRRLKHGPAQGRARLKTGTLRDVVGLAGYLWDRAGRPWVLVAWINHDSPDLPQRGRAVLDAVAEWAASR</sequence>
<evidence type="ECO:0000256" key="1">
    <source>
        <dbReference type="ARBA" id="ARBA00006096"/>
    </source>
</evidence>
<dbReference type="RefSeq" id="WP_198110161.1">
    <property type="nucleotide sequence ID" value="NZ_JAEDAK010000003.1"/>
</dbReference>
<evidence type="ECO:0000313" key="3">
    <source>
        <dbReference type="EMBL" id="MBH9576551.1"/>
    </source>
</evidence>
<reference evidence="3" key="1">
    <citation type="submission" date="2020-12" db="EMBL/GenBank/DDBJ databases">
        <title>The genome sequence of Inhella sp. 1Y17.</title>
        <authorList>
            <person name="Liu Y."/>
        </authorList>
    </citation>
    <scope>NUCLEOTIDE SEQUENCE</scope>
    <source>
        <strain evidence="3">1Y17</strain>
    </source>
</reference>
<gene>
    <name evidence="3" type="primary">dacB</name>
    <name evidence="3" type="ORF">I7X39_06515</name>
</gene>
<dbReference type="AlphaFoldDB" id="A0A931J1D3"/>
<protein>
    <submittedName>
        <fullName evidence="3">D-alanyl-D-alanine carboxypeptidase/D-alanyl-D-alanine-endopeptidase</fullName>
        <ecNumber evidence="3">3.4.16.4</ecNumber>
    </submittedName>
</protein>
<dbReference type="PANTHER" id="PTHR30023:SF0">
    <property type="entry name" value="PENICILLIN-SENSITIVE CARBOXYPEPTIDASE A"/>
    <property type="match status" value="1"/>
</dbReference>
<keyword evidence="3" id="KW-0645">Protease</keyword>
<dbReference type="GO" id="GO:0000270">
    <property type="term" value="P:peptidoglycan metabolic process"/>
    <property type="evidence" value="ECO:0007669"/>
    <property type="project" value="TreeGrafter"/>
</dbReference>
<evidence type="ECO:0000313" key="4">
    <source>
        <dbReference type="Proteomes" id="UP000613266"/>
    </source>
</evidence>
<dbReference type="Gene3D" id="3.40.710.10">
    <property type="entry name" value="DD-peptidase/beta-lactamase superfamily"/>
    <property type="match status" value="1"/>
</dbReference>
<keyword evidence="2 3" id="KW-0378">Hydrolase</keyword>
<organism evidence="3 4">
    <name type="scientific">Inhella proteolytica</name>
    <dbReference type="NCBI Taxonomy" id="2795029"/>
    <lineage>
        <taxon>Bacteria</taxon>
        <taxon>Pseudomonadati</taxon>
        <taxon>Pseudomonadota</taxon>
        <taxon>Betaproteobacteria</taxon>
        <taxon>Burkholderiales</taxon>
        <taxon>Sphaerotilaceae</taxon>
        <taxon>Inhella</taxon>
    </lineage>
</organism>
<dbReference type="GO" id="GO:0009002">
    <property type="term" value="F:serine-type D-Ala-D-Ala carboxypeptidase activity"/>
    <property type="evidence" value="ECO:0007669"/>
    <property type="project" value="UniProtKB-EC"/>
</dbReference>
<dbReference type="PANTHER" id="PTHR30023">
    <property type="entry name" value="D-ALANYL-D-ALANINE CARBOXYPEPTIDASE"/>
    <property type="match status" value="1"/>
</dbReference>
<proteinExistence type="inferred from homology"/>
<dbReference type="InterPro" id="IPR012338">
    <property type="entry name" value="Beta-lactam/transpept-like"/>
</dbReference>
<dbReference type="InterPro" id="IPR000667">
    <property type="entry name" value="Peptidase_S13"/>
</dbReference>
<dbReference type="Proteomes" id="UP000613266">
    <property type="component" value="Unassembled WGS sequence"/>
</dbReference>
<dbReference type="EMBL" id="JAEDAK010000003">
    <property type="protein sequence ID" value="MBH9576551.1"/>
    <property type="molecule type" value="Genomic_DNA"/>
</dbReference>
<dbReference type="SUPFAM" id="SSF56601">
    <property type="entry name" value="beta-lactamase/transpeptidase-like"/>
    <property type="match status" value="1"/>
</dbReference>
<evidence type="ECO:0000256" key="2">
    <source>
        <dbReference type="ARBA" id="ARBA00022801"/>
    </source>
</evidence>
<keyword evidence="4" id="KW-1185">Reference proteome</keyword>
<dbReference type="EC" id="3.4.16.4" evidence="3"/>
<name>A0A931J1D3_9BURK</name>
<dbReference type="PRINTS" id="PR00922">
    <property type="entry name" value="DADACBPTASE3"/>
</dbReference>